<keyword evidence="6" id="KW-0456">Lyase</keyword>
<dbReference type="GO" id="GO:0006520">
    <property type="term" value="P:amino acid metabolic process"/>
    <property type="evidence" value="ECO:0007669"/>
    <property type="project" value="InterPro"/>
</dbReference>
<evidence type="ECO:0000313" key="7">
    <source>
        <dbReference type="Proteomes" id="UP001430356"/>
    </source>
</evidence>
<dbReference type="PANTHER" id="PTHR48097:SF5">
    <property type="entry name" value="LOW SPECIFICITY L-THREONINE ALDOLASE"/>
    <property type="match status" value="1"/>
</dbReference>
<gene>
    <name evidence="6" type="ORF">NESM_000404800</name>
</gene>
<keyword evidence="7" id="KW-1185">Reference proteome</keyword>
<evidence type="ECO:0000313" key="6">
    <source>
        <dbReference type="EMBL" id="KAK7194840.1"/>
    </source>
</evidence>
<dbReference type="InterPro" id="IPR015424">
    <property type="entry name" value="PyrdxlP-dep_Trfase"/>
</dbReference>
<dbReference type="InterPro" id="IPR001597">
    <property type="entry name" value="ArAA_b-elim_lyase/Thr_aldolase"/>
</dbReference>
<dbReference type="InterPro" id="IPR015422">
    <property type="entry name" value="PyrdxlP-dep_Trfase_small"/>
</dbReference>
<feature type="compositionally biased region" description="Low complexity" evidence="4">
    <location>
        <begin position="1"/>
        <end position="11"/>
    </location>
</feature>
<dbReference type="EMBL" id="JAECZO010000043">
    <property type="protein sequence ID" value="KAK7194840.1"/>
    <property type="molecule type" value="Genomic_DNA"/>
</dbReference>
<evidence type="ECO:0000259" key="5">
    <source>
        <dbReference type="Pfam" id="PF01212"/>
    </source>
</evidence>
<accession>A0AAW0EPH1</accession>
<dbReference type="SUPFAM" id="SSF53383">
    <property type="entry name" value="PLP-dependent transferases"/>
    <property type="match status" value="1"/>
</dbReference>
<proteinExistence type="inferred from homology"/>
<reference evidence="6 7" key="1">
    <citation type="journal article" date="2021" name="MBio">
        <title>A New Model Trypanosomatid, Novymonas esmeraldas: Genomic Perception of Its 'Candidatus Pandoraea novymonadis' Endosymbiont.</title>
        <authorList>
            <person name="Zakharova A."/>
            <person name="Saura A."/>
            <person name="Butenko A."/>
            <person name="Podesvova L."/>
            <person name="Warmusova S."/>
            <person name="Kostygov A.Y."/>
            <person name="Nenarokova A."/>
            <person name="Lukes J."/>
            <person name="Opperdoes F.R."/>
            <person name="Yurchenko V."/>
        </authorList>
    </citation>
    <scope>NUCLEOTIDE SEQUENCE [LARGE SCALE GENOMIC DNA]</scope>
    <source>
        <strain evidence="6 7">E262AT.01</strain>
    </source>
</reference>
<dbReference type="Gene3D" id="3.40.640.10">
    <property type="entry name" value="Type I PLP-dependent aspartate aminotransferase-like (Major domain)"/>
    <property type="match status" value="1"/>
</dbReference>
<evidence type="ECO:0000256" key="2">
    <source>
        <dbReference type="ARBA" id="ARBA00006966"/>
    </source>
</evidence>
<dbReference type="AlphaFoldDB" id="A0AAW0EPH1"/>
<feature type="domain" description="Aromatic amino acid beta-eliminating lyase/threonine aldolase" evidence="5">
    <location>
        <begin position="22"/>
        <end position="304"/>
    </location>
</feature>
<evidence type="ECO:0000256" key="1">
    <source>
        <dbReference type="ARBA" id="ARBA00001933"/>
    </source>
</evidence>
<comment type="cofactor">
    <cofactor evidence="1">
        <name>pyridoxal 5'-phosphate</name>
        <dbReference type="ChEBI" id="CHEBI:597326"/>
    </cofactor>
</comment>
<dbReference type="GO" id="GO:0016829">
    <property type="term" value="F:lyase activity"/>
    <property type="evidence" value="ECO:0007669"/>
    <property type="project" value="UniProtKB-KW"/>
</dbReference>
<dbReference type="InterPro" id="IPR015421">
    <property type="entry name" value="PyrdxlP-dep_Trfase_major"/>
</dbReference>
<sequence length="364" mass="39580">MATTTPPSMTSPTPPPSVRGNFASDYSSGVHPAILDAMVRENTARHVGYGLDTHCENAARLVRQATQQPNADVHFLVGGTQTNLVACLLALRPWEAVIATQLGHVSTHETGAIEATGHKVFVVQSPDGKMRIPYIERALRENVSEHMVLPRLVYVSNTTETGTQYTKSELEELSAFCRAHGMYFFLDGARLASALSSPLNDLSLADIAALTDMFYIGATKAGGMFGEALVIMNDALKPNARYCIKQRGGLLAKGWMLGIQFEVLLRDNLFFEIGAHENKMASILKAGVEECGITFAWPSASNQQFPILPNAMVTELAKDFDFSIIEALDDGTSIVRLCTSWATQEDECHRFVAALKRVVSSAVA</sequence>
<name>A0AAW0EPH1_9TRYP</name>
<evidence type="ECO:0000256" key="3">
    <source>
        <dbReference type="ARBA" id="ARBA00022898"/>
    </source>
</evidence>
<comment type="caution">
    <text evidence="6">The sequence shown here is derived from an EMBL/GenBank/DDBJ whole genome shotgun (WGS) entry which is preliminary data.</text>
</comment>
<dbReference type="Gene3D" id="3.90.1150.10">
    <property type="entry name" value="Aspartate Aminotransferase, domain 1"/>
    <property type="match status" value="1"/>
</dbReference>
<comment type="similarity">
    <text evidence="2">Belongs to the threonine aldolase family.</text>
</comment>
<evidence type="ECO:0000256" key="4">
    <source>
        <dbReference type="SAM" id="MobiDB-lite"/>
    </source>
</evidence>
<dbReference type="PANTHER" id="PTHR48097">
    <property type="entry name" value="L-THREONINE ALDOLASE-RELATED"/>
    <property type="match status" value="1"/>
</dbReference>
<dbReference type="Proteomes" id="UP001430356">
    <property type="component" value="Unassembled WGS sequence"/>
</dbReference>
<protein>
    <submittedName>
        <fullName evidence="6">Beta eliminating lyase</fullName>
    </submittedName>
</protein>
<keyword evidence="3" id="KW-0663">Pyridoxal phosphate</keyword>
<organism evidence="6 7">
    <name type="scientific">Novymonas esmeraldas</name>
    <dbReference type="NCBI Taxonomy" id="1808958"/>
    <lineage>
        <taxon>Eukaryota</taxon>
        <taxon>Discoba</taxon>
        <taxon>Euglenozoa</taxon>
        <taxon>Kinetoplastea</taxon>
        <taxon>Metakinetoplastina</taxon>
        <taxon>Trypanosomatida</taxon>
        <taxon>Trypanosomatidae</taxon>
        <taxon>Novymonas</taxon>
    </lineage>
</organism>
<feature type="region of interest" description="Disordered" evidence="4">
    <location>
        <begin position="1"/>
        <end position="23"/>
    </location>
</feature>
<dbReference type="Pfam" id="PF01212">
    <property type="entry name" value="Beta_elim_lyase"/>
    <property type="match status" value="1"/>
</dbReference>